<dbReference type="Proteomes" id="UP000321331">
    <property type="component" value="Unassembled WGS sequence"/>
</dbReference>
<gene>
    <name evidence="1" type="ORF">FocTR4_00006991</name>
</gene>
<comment type="caution">
    <text evidence="1">The sequence shown here is derived from an EMBL/GenBank/DDBJ whole genome shotgun (WGS) entry which is preliminary data.</text>
</comment>
<sequence length="117" mass="12629">MHMQAPNREAPCDVRHKPKGRAFILGTVSSRGQFSGRLLSLSGGPDLAVLASQNISAPIFVISSAAAVPHSRSGSQKYTLGLLSLQQHHSSETDATSERFFFLSSRITDHQSIGFVH</sequence>
<reference evidence="1 2" key="1">
    <citation type="submission" date="2019-07" db="EMBL/GenBank/DDBJ databases">
        <title>The First High-Quality Draft Genome Sequence of the Causal Agent of the Current Panama Disease Epidemic.</title>
        <authorList>
            <person name="Warmington R.J."/>
            <person name="Kay W."/>
            <person name="Jeffries A."/>
            <person name="Bebber D."/>
            <person name="Moore K."/>
            <person name="Studholme D.J."/>
        </authorList>
    </citation>
    <scope>NUCLEOTIDE SEQUENCE [LARGE SCALE GENOMIC DNA]</scope>
    <source>
        <strain evidence="1 2">TR4</strain>
    </source>
</reference>
<dbReference type="EMBL" id="VMNF01000003">
    <property type="protein sequence ID" value="TXC10830.1"/>
    <property type="molecule type" value="Genomic_DNA"/>
</dbReference>
<accession>A0A5C6TIB1</accession>
<name>A0A5C6TIB1_FUSOC</name>
<dbReference type="AlphaFoldDB" id="A0A5C6TIB1"/>
<evidence type="ECO:0000313" key="1">
    <source>
        <dbReference type="EMBL" id="TXC10830.1"/>
    </source>
</evidence>
<protein>
    <submittedName>
        <fullName evidence="1">Uncharacterized protein</fullName>
    </submittedName>
</protein>
<proteinExistence type="predicted"/>
<organism evidence="1 2">
    <name type="scientific">Fusarium oxysporum f. sp. cubense</name>
    <dbReference type="NCBI Taxonomy" id="61366"/>
    <lineage>
        <taxon>Eukaryota</taxon>
        <taxon>Fungi</taxon>
        <taxon>Dikarya</taxon>
        <taxon>Ascomycota</taxon>
        <taxon>Pezizomycotina</taxon>
        <taxon>Sordariomycetes</taxon>
        <taxon>Hypocreomycetidae</taxon>
        <taxon>Hypocreales</taxon>
        <taxon>Nectriaceae</taxon>
        <taxon>Fusarium</taxon>
        <taxon>Fusarium oxysporum species complex</taxon>
    </lineage>
</organism>
<evidence type="ECO:0000313" key="2">
    <source>
        <dbReference type="Proteomes" id="UP000321331"/>
    </source>
</evidence>